<evidence type="ECO:0000313" key="7">
    <source>
        <dbReference type="Proteomes" id="UP000054337"/>
    </source>
</evidence>
<proteinExistence type="predicted"/>
<evidence type="ECO:0000256" key="1">
    <source>
        <dbReference type="ARBA" id="ARBA00004141"/>
    </source>
</evidence>
<dbReference type="Pfam" id="PF04479">
    <property type="entry name" value="RTA1"/>
    <property type="match status" value="1"/>
</dbReference>
<dbReference type="GO" id="GO:0016020">
    <property type="term" value="C:membrane"/>
    <property type="evidence" value="ECO:0007669"/>
    <property type="project" value="UniProtKB-SubCell"/>
</dbReference>
<keyword evidence="3 5" id="KW-1133">Transmembrane helix</keyword>
<keyword evidence="7" id="KW-1185">Reference proteome</keyword>
<dbReference type="RefSeq" id="XP_014551291.1">
    <property type="nucleotide sequence ID" value="XM_014695805.1"/>
</dbReference>
<dbReference type="Proteomes" id="UP000054337">
    <property type="component" value="Unassembled WGS sequence"/>
</dbReference>
<evidence type="ECO:0000256" key="2">
    <source>
        <dbReference type="ARBA" id="ARBA00022692"/>
    </source>
</evidence>
<dbReference type="PANTHER" id="PTHR31465:SF1">
    <property type="entry name" value="PROTEIN RTA1-RELATED"/>
    <property type="match status" value="1"/>
</dbReference>
<evidence type="ECO:0000256" key="3">
    <source>
        <dbReference type="ARBA" id="ARBA00022989"/>
    </source>
</evidence>
<dbReference type="OrthoDB" id="3358017at2759"/>
<protein>
    <recommendedName>
        <fullName evidence="8">RTA1 domain protein</fullName>
    </recommendedName>
</protein>
<sequence length="312" mass="35849">MAEETVDFKLYRYNPSMAAAVIFVILFFLITTLHFYQMMRTRTWISIPFVLGGIFEVVRYIRVRTRNCSVKRTAKLMCVCVCVCGWVGVFYREPFPPKSPLISRSQSTHSRLSSFWLRPRPIRGKHLHDAWPHHLGDRRRVTFTHTQEMAHKVTREGDVLSFMMQGAGGGIMASGSIESIHTREKIINAGLVVQHLFFSFFITACVIFHARLVQQPTSQVYSQSLPWERQLYALYVASLFILVRCIFRLTGYAQGNSGYLISHEVFLYVFDAVLIFATMVWMAWVHPSDIAALLSKGQGRAVRRVVSVYSLH</sequence>
<accession>W7E6W7</accession>
<feature type="transmembrane region" description="Helical" evidence="5">
    <location>
        <begin position="43"/>
        <end position="61"/>
    </location>
</feature>
<keyword evidence="2 5" id="KW-0812">Transmembrane</keyword>
<feature type="transmembrane region" description="Helical" evidence="5">
    <location>
        <begin position="17"/>
        <end position="37"/>
    </location>
</feature>
<keyword evidence="4 5" id="KW-0472">Membrane</keyword>
<organism evidence="6 7">
    <name type="scientific">Bipolaris victoriae (strain FI3)</name>
    <name type="common">Victoria blight of oats agent</name>
    <name type="synonym">Cochliobolus victoriae</name>
    <dbReference type="NCBI Taxonomy" id="930091"/>
    <lineage>
        <taxon>Eukaryota</taxon>
        <taxon>Fungi</taxon>
        <taxon>Dikarya</taxon>
        <taxon>Ascomycota</taxon>
        <taxon>Pezizomycotina</taxon>
        <taxon>Dothideomycetes</taxon>
        <taxon>Pleosporomycetidae</taxon>
        <taxon>Pleosporales</taxon>
        <taxon>Pleosporineae</taxon>
        <taxon>Pleosporaceae</taxon>
        <taxon>Bipolaris</taxon>
    </lineage>
</organism>
<name>W7E6W7_BIPV3</name>
<feature type="transmembrane region" description="Helical" evidence="5">
    <location>
        <begin position="232"/>
        <end position="253"/>
    </location>
</feature>
<gene>
    <name evidence="6" type="ORF">COCVIDRAFT_42376</name>
</gene>
<feature type="transmembrane region" description="Helical" evidence="5">
    <location>
        <begin position="265"/>
        <end position="284"/>
    </location>
</feature>
<dbReference type="HOGENOM" id="CLU_033465_3_1_1"/>
<feature type="transmembrane region" description="Helical" evidence="5">
    <location>
        <begin position="189"/>
        <end position="212"/>
    </location>
</feature>
<dbReference type="AlphaFoldDB" id="W7E6W7"/>
<comment type="subcellular location">
    <subcellularLocation>
        <location evidence="1">Membrane</location>
        <topology evidence="1">Multi-pass membrane protein</topology>
    </subcellularLocation>
</comment>
<evidence type="ECO:0008006" key="8">
    <source>
        <dbReference type="Google" id="ProtNLM"/>
    </source>
</evidence>
<evidence type="ECO:0000313" key="6">
    <source>
        <dbReference type="EMBL" id="EUN21715.1"/>
    </source>
</evidence>
<reference evidence="6 7" key="1">
    <citation type="journal article" date="2013" name="PLoS Genet.">
        <title>Comparative genome structure, secondary metabolite, and effector coding capacity across Cochliobolus pathogens.</title>
        <authorList>
            <person name="Condon B.J."/>
            <person name="Leng Y."/>
            <person name="Wu D."/>
            <person name="Bushley K.E."/>
            <person name="Ohm R.A."/>
            <person name="Otillar R."/>
            <person name="Martin J."/>
            <person name="Schackwitz W."/>
            <person name="Grimwood J."/>
            <person name="MohdZainudin N."/>
            <person name="Xue C."/>
            <person name="Wang R."/>
            <person name="Manning V.A."/>
            <person name="Dhillon B."/>
            <person name="Tu Z.J."/>
            <person name="Steffenson B.J."/>
            <person name="Salamov A."/>
            <person name="Sun H."/>
            <person name="Lowry S."/>
            <person name="LaButti K."/>
            <person name="Han J."/>
            <person name="Copeland A."/>
            <person name="Lindquist E."/>
            <person name="Barry K."/>
            <person name="Schmutz J."/>
            <person name="Baker S.E."/>
            <person name="Ciuffetti L.M."/>
            <person name="Grigoriev I.V."/>
            <person name="Zhong S."/>
            <person name="Turgeon B.G."/>
        </authorList>
    </citation>
    <scope>NUCLEOTIDE SEQUENCE [LARGE SCALE GENOMIC DNA]</scope>
    <source>
        <strain evidence="6 7">FI3</strain>
    </source>
</reference>
<dbReference type="GeneID" id="26257308"/>
<dbReference type="PANTHER" id="PTHR31465">
    <property type="entry name" value="PROTEIN RTA1-RELATED"/>
    <property type="match status" value="1"/>
</dbReference>
<dbReference type="EMBL" id="KI968836">
    <property type="protein sequence ID" value="EUN21715.1"/>
    <property type="molecule type" value="Genomic_DNA"/>
</dbReference>
<evidence type="ECO:0000256" key="4">
    <source>
        <dbReference type="ARBA" id="ARBA00023136"/>
    </source>
</evidence>
<evidence type="ECO:0000256" key="5">
    <source>
        <dbReference type="SAM" id="Phobius"/>
    </source>
</evidence>
<dbReference type="InterPro" id="IPR007568">
    <property type="entry name" value="RTA1"/>
</dbReference>